<evidence type="ECO:0000313" key="2">
    <source>
        <dbReference type="EMBL" id="EFQ93257.1"/>
    </source>
</evidence>
<evidence type="ECO:0000313" key="3">
    <source>
        <dbReference type="Proteomes" id="UP000001067"/>
    </source>
</evidence>
<reference evidence="2 3" key="1">
    <citation type="journal article" date="2010" name="Genome Biol.">
        <title>A first genome assembly of the barley fungal pathogen Pyrenophora teres f. teres.</title>
        <authorList>
            <person name="Ellwood S.R."/>
            <person name="Liu Z."/>
            <person name="Syme R.A."/>
            <person name="Lai Z."/>
            <person name="Hane J.K."/>
            <person name="Keiper F."/>
            <person name="Moffat C.S."/>
            <person name="Oliver R.P."/>
            <person name="Friesen T.L."/>
        </authorList>
    </citation>
    <scope>NUCLEOTIDE SEQUENCE [LARGE SCALE GENOMIC DNA]</scope>
    <source>
        <strain evidence="2 3">0-1</strain>
    </source>
</reference>
<gene>
    <name evidence="2" type="ORF">PTT_09416</name>
</gene>
<keyword evidence="3" id="KW-1185">Reference proteome</keyword>
<dbReference type="Proteomes" id="UP000001067">
    <property type="component" value="Unassembled WGS sequence"/>
</dbReference>
<proteinExistence type="predicted"/>
<organism evidence="3">
    <name type="scientific">Pyrenophora teres f. teres (strain 0-1)</name>
    <name type="common">Barley net blotch fungus</name>
    <name type="synonym">Drechslera teres f. teres</name>
    <dbReference type="NCBI Taxonomy" id="861557"/>
    <lineage>
        <taxon>Eukaryota</taxon>
        <taxon>Fungi</taxon>
        <taxon>Dikarya</taxon>
        <taxon>Ascomycota</taxon>
        <taxon>Pezizomycotina</taxon>
        <taxon>Dothideomycetes</taxon>
        <taxon>Pleosporomycetidae</taxon>
        <taxon>Pleosporales</taxon>
        <taxon>Pleosporineae</taxon>
        <taxon>Pleosporaceae</taxon>
        <taxon>Pyrenophora</taxon>
    </lineage>
</organism>
<protein>
    <submittedName>
        <fullName evidence="2">Uncharacterized protein</fullName>
    </submittedName>
</protein>
<accession>E3RLY8</accession>
<feature type="chain" id="PRO_5003181417" evidence="1">
    <location>
        <begin position="20"/>
        <end position="123"/>
    </location>
</feature>
<sequence length="123" mass="13713">MLAFTHFFASALAFHLADTAGLWPWKTAEQEELCSVYEQQAFLAANEQIRVAESLLRFSGFKVHIFLPTILISFVEFVGKKSRGTTDPGGAATNESHCDGVRAMTDALHQLKDIHPSIKKYLE</sequence>
<feature type="signal peptide" evidence="1">
    <location>
        <begin position="1"/>
        <end position="19"/>
    </location>
</feature>
<dbReference type="AlphaFoldDB" id="E3RLY8"/>
<evidence type="ECO:0000256" key="1">
    <source>
        <dbReference type="SAM" id="SignalP"/>
    </source>
</evidence>
<keyword evidence="1" id="KW-0732">Signal</keyword>
<dbReference type="EMBL" id="GL533925">
    <property type="protein sequence ID" value="EFQ93257.1"/>
    <property type="molecule type" value="Genomic_DNA"/>
</dbReference>
<name>E3RLY8_PYRTT</name>
<dbReference type="HOGENOM" id="CLU_2016407_0_0_1"/>
<dbReference type="KEGG" id="pte:PTT_09416"/>